<dbReference type="InterPro" id="IPR001646">
    <property type="entry name" value="5peptide_repeat"/>
</dbReference>
<evidence type="ECO:0000256" key="1">
    <source>
        <dbReference type="ARBA" id="ARBA00022737"/>
    </source>
</evidence>
<dbReference type="EMBL" id="NTRR01000016">
    <property type="protein sequence ID" value="PFE15757.1"/>
    <property type="molecule type" value="Genomic_DNA"/>
</dbReference>
<dbReference type="Proteomes" id="UP000220032">
    <property type="component" value="Unassembled WGS sequence"/>
</dbReference>
<gene>
    <name evidence="3" type="ORF">CN307_11745</name>
</gene>
<dbReference type="RefSeq" id="WP_098342524.1">
    <property type="nucleotide sequence ID" value="NZ_NTRR01000016.1"/>
</dbReference>
<dbReference type="CDD" id="cd04301">
    <property type="entry name" value="NAT_SF"/>
    <property type="match status" value="1"/>
</dbReference>
<dbReference type="PROSITE" id="PS51186">
    <property type="entry name" value="GNAT"/>
    <property type="match status" value="1"/>
</dbReference>
<reference evidence="3 4" key="1">
    <citation type="submission" date="2017-09" db="EMBL/GenBank/DDBJ databases">
        <title>Large-scale bioinformatics analysis of Bacillus genomes uncovers conserved roles of natural products in bacterial physiology.</title>
        <authorList>
            <consortium name="Agbiome Team Llc"/>
            <person name="Bleich R.M."/>
            <person name="Grubbs K.J."/>
            <person name="Santa Maria K.C."/>
            <person name="Allen S.E."/>
            <person name="Farag S."/>
            <person name="Shank E.A."/>
            <person name="Bowers A."/>
        </authorList>
    </citation>
    <scope>NUCLEOTIDE SEQUENCE [LARGE SCALE GENOMIC DNA]</scope>
    <source>
        <strain evidence="3 4">AFS022681</strain>
    </source>
</reference>
<comment type="caution">
    <text evidence="3">The sequence shown here is derived from an EMBL/GenBank/DDBJ whole genome shotgun (WGS) entry which is preliminary data.</text>
</comment>
<dbReference type="PANTHER" id="PTHR47485:SF1">
    <property type="entry name" value="THYLAKOID LUMENAL 17.4 KDA PROTEIN, CHLOROPLASTIC"/>
    <property type="match status" value="1"/>
</dbReference>
<proteinExistence type="predicted"/>
<dbReference type="Pfam" id="PF13599">
    <property type="entry name" value="Pentapeptide_4"/>
    <property type="match status" value="1"/>
</dbReference>
<dbReference type="Pfam" id="PF13508">
    <property type="entry name" value="Acetyltransf_7"/>
    <property type="match status" value="1"/>
</dbReference>
<dbReference type="PANTHER" id="PTHR47485">
    <property type="entry name" value="THYLAKOID LUMENAL 17.4 KDA PROTEIN, CHLOROPLASTIC"/>
    <property type="match status" value="1"/>
</dbReference>
<dbReference type="InterPro" id="IPR000182">
    <property type="entry name" value="GNAT_dom"/>
</dbReference>
<evidence type="ECO:0000259" key="2">
    <source>
        <dbReference type="PROSITE" id="PS51186"/>
    </source>
</evidence>
<evidence type="ECO:0000313" key="4">
    <source>
        <dbReference type="Proteomes" id="UP000220032"/>
    </source>
</evidence>
<protein>
    <submittedName>
        <fullName evidence="3">GNAT family N-acetyltransferase</fullName>
    </submittedName>
</protein>
<dbReference type="InterPro" id="IPR016181">
    <property type="entry name" value="Acyl_CoA_acyltransferase"/>
</dbReference>
<sequence length="320" mass="36786">MKGKVKMTLISIEKATILDAEKLTEIMTKTFDEEAKRWLYGQDDVIDYNIQPPGYSSVEMMKYSIEELDSFKIIMNEKIIGGIIVTISGKSYGRIDRIFVDPVYQGKGIGSYVIKLIEEEYPNIRIWDLETSSRQINNHHFYKKMGYEIIFKSEDEYCYVKRITVESAEESRIKNKDLKQSQYENCSLVNTEYYQVNLKHSAFVGSNIMHMNMSNCNVSQSKFRNINLKRSLFADLNLSGSKFNLVTLGGVQFKNTSLGDEKEPISFENCDLEDSTIHNSNLKNIEIVNCDITGMKINGIPIENLLELYNKVKNKSMLLG</sequence>
<dbReference type="SUPFAM" id="SSF55729">
    <property type="entry name" value="Acyl-CoA N-acyltransferases (Nat)"/>
    <property type="match status" value="1"/>
</dbReference>
<dbReference type="Gene3D" id="2.160.20.80">
    <property type="entry name" value="E3 ubiquitin-protein ligase SopA"/>
    <property type="match status" value="1"/>
</dbReference>
<accession>A0A2A9A0X8</accession>
<dbReference type="AlphaFoldDB" id="A0A2A9A0X8"/>
<dbReference type="GO" id="GO:0016747">
    <property type="term" value="F:acyltransferase activity, transferring groups other than amino-acyl groups"/>
    <property type="evidence" value="ECO:0007669"/>
    <property type="project" value="InterPro"/>
</dbReference>
<keyword evidence="3" id="KW-0808">Transferase</keyword>
<evidence type="ECO:0000313" key="3">
    <source>
        <dbReference type="EMBL" id="PFE15757.1"/>
    </source>
</evidence>
<dbReference type="Gene3D" id="3.40.630.30">
    <property type="match status" value="1"/>
</dbReference>
<organism evidence="3 4">
    <name type="scientific">Bacillus cereus</name>
    <dbReference type="NCBI Taxonomy" id="1396"/>
    <lineage>
        <taxon>Bacteria</taxon>
        <taxon>Bacillati</taxon>
        <taxon>Bacillota</taxon>
        <taxon>Bacilli</taxon>
        <taxon>Bacillales</taxon>
        <taxon>Bacillaceae</taxon>
        <taxon>Bacillus</taxon>
        <taxon>Bacillus cereus group</taxon>
    </lineage>
</organism>
<dbReference type="SUPFAM" id="SSF141571">
    <property type="entry name" value="Pentapeptide repeat-like"/>
    <property type="match status" value="1"/>
</dbReference>
<feature type="domain" description="N-acetyltransferase" evidence="2">
    <location>
        <begin position="10"/>
        <end position="166"/>
    </location>
</feature>
<name>A0A2A9A0X8_BACCE</name>
<keyword evidence="1" id="KW-0677">Repeat</keyword>